<keyword evidence="6" id="KW-1185">Reference proteome</keyword>
<dbReference type="Proteomes" id="UP001050975">
    <property type="component" value="Unassembled WGS sequence"/>
</dbReference>
<evidence type="ECO:0000256" key="2">
    <source>
        <dbReference type="ARBA" id="ARBA00022729"/>
    </source>
</evidence>
<dbReference type="Gene3D" id="3.40.50.2300">
    <property type="match status" value="2"/>
</dbReference>
<comment type="similarity">
    <text evidence="1">Belongs to the leucine-binding protein family.</text>
</comment>
<dbReference type="InterPro" id="IPR028081">
    <property type="entry name" value="Leu-bd"/>
</dbReference>
<evidence type="ECO:0000259" key="4">
    <source>
        <dbReference type="Pfam" id="PF13458"/>
    </source>
</evidence>
<keyword evidence="5" id="KW-0675">Receptor</keyword>
<evidence type="ECO:0000313" key="5">
    <source>
        <dbReference type="EMBL" id="GET42331.1"/>
    </source>
</evidence>
<dbReference type="PANTHER" id="PTHR30483:SF6">
    <property type="entry name" value="PERIPLASMIC BINDING PROTEIN OF ABC TRANSPORTER FOR NATURAL AMINO ACIDS"/>
    <property type="match status" value="1"/>
</dbReference>
<sequence>MYNYKPYGRTRPNKLWVISIAIATLISTFGLRYLFGRQQKTAANNFCVGVILPLTGNSAYIGQSVKNGMDIASADYAKQDASKQLHLQLEYSDTGGDAAKVVTAYQSLVNIKNCPSIIAVQEGVKALIPLAEQDKRVLLATSVPDNGITGKNPWVFRFFVSAESDASTMADYAFSKLNLRKGAILYVNNSTGISYRDSFTQKFSKLGGNIIEAQAFNPDDVDFRTQALKIKQAAPDAVYIVGYGKSIANIPIQLREAGVTATFLSMGTISQPEILQAAGEAANGLYYTTAEFATDLNAGTPELKQFVDSYKSRFGTNPVFFEFFGYDSLKLLLLAAKRGGTEPEKLREGMSAIANIPLAVGNVSVGKDGNVQFPIVVRKIVDGKWTPAP</sequence>
<keyword evidence="3" id="KW-0472">Membrane</keyword>
<comment type="caution">
    <text evidence="5">The sequence shown here is derived from an EMBL/GenBank/DDBJ whole genome shotgun (WGS) entry which is preliminary data.</text>
</comment>
<keyword evidence="3" id="KW-1133">Transmembrane helix</keyword>
<keyword evidence="2" id="KW-0732">Signal</keyword>
<organism evidence="5 6">
    <name type="scientific">Microseira wollei NIES-4236</name>
    <dbReference type="NCBI Taxonomy" id="2530354"/>
    <lineage>
        <taxon>Bacteria</taxon>
        <taxon>Bacillati</taxon>
        <taxon>Cyanobacteriota</taxon>
        <taxon>Cyanophyceae</taxon>
        <taxon>Oscillatoriophycideae</taxon>
        <taxon>Aerosakkonematales</taxon>
        <taxon>Aerosakkonemataceae</taxon>
        <taxon>Microseira</taxon>
    </lineage>
</organism>
<feature type="domain" description="Leucine-binding protein" evidence="4">
    <location>
        <begin position="48"/>
        <end position="383"/>
    </location>
</feature>
<evidence type="ECO:0000256" key="1">
    <source>
        <dbReference type="ARBA" id="ARBA00010062"/>
    </source>
</evidence>
<reference evidence="5" key="1">
    <citation type="submission" date="2019-10" db="EMBL/GenBank/DDBJ databases">
        <title>Draft genome sequece of Microseira wollei NIES-4236.</title>
        <authorList>
            <person name="Yamaguchi H."/>
            <person name="Suzuki S."/>
            <person name="Kawachi M."/>
        </authorList>
    </citation>
    <scope>NUCLEOTIDE SEQUENCE</scope>
    <source>
        <strain evidence="5">NIES-4236</strain>
    </source>
</reference>
<dbReference type="RefSeq" id="WP_226589677.1">
    <property type="nucleotide sequence ID" value="NZ_BLAY01000159.1"/>
</dbReference>
<protein>
    <submittedName>
        <fullName evidence="5">Extracellular ligand-binding receptor</fullName>
    </submittedName>
</protein>
<evidence type="ECO:0000256" key="3">
    <source>
        <dbReference type="SAM" id="Phobius"/>
    </source>
</evidence>
<dbReference type="AlphaFoldDB" id="A0AAV3XLB9"/>
<dbReference type="PANTHER" id="PTHR30483">
    <property type="entry name" value="LEUCINE-SPECIFIC-BINDING PROTEIN"/>
    <property type="match status" value="1"/>
</dbReference>
<dbReference type="EMBL" id="BLAY01000159">
    <property type="protein sequence ID" value="GET42331.1"/>
    <property type="molecule type" value="Genomic_DNA"/>
</dbReference>
<accession>A0AAV3XLB9</accession>
<dbReference type="InterPro" id="IPR051010">
    <property type="entry name" value="BCAA_transport"/>
</dbReference>
<name>A0AAV3XLB9_9CYAN</name>
<keyword evidence="3" id="KW-0812">Transmembrane</keyword>
<evidence type="ECO:0000313" key="6">
    <source>
        <dbReference type="Proteomes" id="UP001050975"/>
    </source>
</evidence>
<dbReference type="InterPro" id="IPR028082">
    <property type="entry name" value="Peripla_BP_I"/>
</dbReference>
<feature type="transmembrane region" description="Helical" evidence="3">
    <location>
        <begin position="15"/>
        <end position="35"/>
    </location>
</feature>
<proteinExistence type="inferred from homology"/>
<dbReference type="SUPFAM" id="SSF53822">
    <property type="entry name" value="Periplasmic binding protein-like I"/>
    <property type="match status" value="1"/>
</dbReference>
<gene>
    <name evidence="5" type="ORF">MiSe_71470</name>
</gene>
<dbReference type="Pfam" id="PF13458">
    <property type="entry name" value="Peripla_BP_6"/>
    <property type="match status" value="1"/>
</dbReference>